<dbReference type="EMBL" id="BMUT01000003">
    <property type="protein sequence ID" value="GGX73222.1"/>
    <property type="molecule type" value="Genomic_DNA"/>
</dbReference>
<dbReference type="Proteomes" id="UP000659223">
    <property type="component" value="Unassembled WGS sequence"/>
</dbReference>
<evidence type="ECO:0000256" key="1">
    <source>
        <dbReference type="SAM" id="MobiDB-lite"/>
    </source>
</evidence>
<name>A0ABQ2Y8T9_9ACTN</name>
<accession>A0ABQ2Y8T9</accession>
<evidence type="ECO:0000313" key="3">
    <source>
        <dbReference type="Proteomes" id="UP000659223"/>
    </source>
</evidence>
<reference evidence="3" key="1">
    <citation type="journal article" date="2019" name="Int. J. Syst. Evol. Microbiol.">
        <title>The Global Catalogue of Microorganisms (GCM) 10K type strain sequencing project: providing services to taxonomists for standard genome sequencing and annotation.</title>
        <authorList>
            <consortium name="The Broad Institute Genomics Platform"/>
            <consortium name="The Broad Institute Genome Sequencing Center for Infectious Disease"/>
            <person name="Wu L."/>
            <person name="Ma J."/>
        </authorList>
    </citation>
    <scope>NUCLEOTIDE SEQUENCE [LARGE SCALE GENOMIC DNA]</scope>
    <source>
        <strain evidence="3">JCM 4586</strain>
    </source>
</reference>
<comment type="caution">
    <text evidence="2">The sequence shown here is derived from an EMBL/GenBank/DDBJ whole genome shotgun (WGS) entry which is preliminary data.</text>
</comment>
<organism evidence="2 3">
    <name type="scientific">Streptomyces hiroshimensis</name>
    <dbReference type="NCBI Taxonomy" id="66424"/>
    <lineage>
        <taxon>Bacteria</taxon>
        <taxon>Bacillati</taxon>
        <taxon>Actinomycetota</taxon>
        <taxon>Actinomycetes</taxon>
        <taxon>Kitasatosporales</taxon>
        <taxon>Streptomycetaceae</taxon>
        <taxon>Streptomyces</taxon>
    </lineage>
</organism>
<keyword evidence="3" id="KW-1185">Reference proteome</keyword>
<sequence>MAEPAPRAAVRAVRLTHAERLTDIAALPPGALLDKLSAPPVPPSPPDIHSSDSATPDTPASGHRALRQLLSLTHAEAPDRQAGQVGPDLIVYYMIRAGQAPLATSESSIE</sequence>
<protein>
    <submittedName>
        <fullName evidence="2">Uncharacterized protein</fullName>
    </submittedName>
</protein>
<proteinExistence type="predicted"/>
<evidence type="ECO:0000313" key="2">
    <source>
        <dbReference type="EMBL" id="GGX73222.1"/>
    </source>
</evidence>
<feature type="region of interest" description="Disordered" evidence="1">
    <location>
        <begin position="32"/>
        <end position="63"/>
    </location>
</feature>
<gene>
    <name evidence="2" type="ORF">GCM10010324_18070</name>
</gene>